<name>A0A165FY92_EXIGL</name>
<accession>A0A165FY92</accession>
<gene>
    <name evidence="1" type="ORF">EXIGLDRAFT_771529</name>
</gene>
<dbReference type="EMBL" id="KV426066">
    <property type="protein sequence ID" value="KZV89707.1"/>
    <property type="molecule type" value="Genomic_DNA"/>
</dbReference>
<proteinExistence type="predicted"/>
<evidence type="ECO:0000313" key="1">
    <source>
        <dbReference type="EMBL" id="KZV89707.1"/>
    </source>
</evidence>
<dbReference type="InParanoid" id="A0A165FY92"/>
<dbReference type="AlphaFoldDB" id="A0A165FY92"/>
<dbReference type="Proteomes" id="UP000077266">
    <property type="component" value="Unassembled WGS sequence"/>
</dbReference>
<protein>
    <submittedName>
        <fullName evidence="1">Uncharacterized protein</fullName>
    </submittedName>
</protein>
<keyword evidence="2" id="KW-1185">Reference proteome</keyword>
<reference evidence="1 2" key="1">
    <citation type="journal article" date="2016" name="Mol. Biol. Evol.">
        <title>Comparative Genomics of Early-Diverging Mushroom-Forming Fungi Provides Insights into the Origins of Lignocellulose Decay Capabilities.</title>
        <authorList>
            <person name="Nagy L.G."/>
            <person name="Riley R."/>
            <person name="Tritt A."/>
            <person name="Adam C."/>
            <person name="Daum C."/>
            <person name="Floudas D."/>
            <person name="Sun H."/>
            <person name="Yadav J.S."/>
            <person name="Pangilinan J."/>
            <person name="Larsson K.H."/>
            <person name="Matsuura K."/>
            <person name="Barry K."/>
            <person name="Labutti K."/>
            <person name="Kuo R."/>
            <person name="Ohm R.A."/>
            <person name="Bhattacharya S.S."/>
            <person name="Shirouzu T."/>
            <person name="Yoshinaga Y."/>
            <person name="Martin F.M."/>
            <person name="Grigoriev I.V."/>
            <person name="Hibbett D.S."/>
        </authorList>
    </citation>
    <scope>NUCLEOTIDE SEQUENCE [LARGE SCALE GENOMIC DNA]</scope>
    <source>
        <strain evidence="1 2">HHB12029</strain>
    </source>
</reference>
<sequence length="197" mass="22813">MDHHLIVPFIKLGAMQRLATFNDLPVELAERIIRLAALHALNDKAWLALLTRTSRAIHTLVQPILVETVFITAWTLPRIFFFPTLFVSTRHLIVERKCRSEYLRYIVLTTPAFQQIDILCRSACALDILLNVCTPSRVLVTRYPRSEHEWTATPDELDSHLSRLTHFRGMFNSAVLLLYLMGEDRWKSLPIHNPWAS</sequence>
<evidence type="ECO:0000313" key="2">
    <source>
        <dbReference type="Proteomes" id="UP000077266"/>
    </source>
</evidence>
<organism evidence="1 2">
    <name type="scientific">Exidia glandulosa HHB12029</name>
    <dbReference type="NCBI Taxonomy" id="1314781"/>
    <lineage>
        <taxon>Eukaryota</taxon>
        <taxon>Fungi</taxon>
        <taxon>Dikarya</taxon>
        <taxon>Basidiomycota</taxon>
        <taxon>Agaricomycotina</taxon>
        <taxon>Agaricomycetes</taxon>
        <taxon>Auriculariales</taxon>
        <taxon>Exidiaceae</taxon>
        <taxon>Exidia</taxon>
    </lineage>
</organism>